<reference evidence="3 4" key="1">
    <citation type="submission" date="2020-07" db="EMBL/GenBank/DDBJ databases">
        <title>Novel species isolated from subtropical streams in China.</title>
        <authorList>
            <person name="Lu H."/>
        </authorList>
    </citation>
    <scope>NUCLEOTIDE SEQUENCE [LARGE SCALE GENOMIC DNA]</scope>
    <source>
        <strain evidence="3 4">LX47W</strain>
    </source>
</reference>
<evidence type="ECO:0000313" key="4">
    <source>
        <dbReference type="Proteomes" id="UP000573499"/>
    </source>
</evidence>
<feature type="domain" description="Transposon Tn7 transposition protein TnsD C-terminal" evidence="2">
    <location>
        <begin position="231"/>
        <end position="422"/>
    </location>
</feature>
<evidence type="ECO:0000259" key="1">
    <source>
        <dbReference type="Pfam" id="PF06527"/>
    </source>
</evidence>
<comment type="caution">
    <text evidence="3">The sequence shown here is derived from an EMBL/GenBank/DDBJ whole genome shotgun (WGS) entry which is preliminary data.</text>
</comment>
<dbReference type="RefSeq" id="WP_182152115.1">
    <property type="nucleotide sequence ID" value="NZ_JACEZU010000002.1"/>
</dbReference>
<name>A0A7W2IJG9_9BURK</name>
<dbReference type="AlphaFoldDB" id="A0A7W2IJG9"/>
<keyword evidence="4" id="KW-1185">Reference proteome</keyword>
<feature type="domain" description="TniQ" evidence="1">
    <location>
        <begin position="4"/>
        <end position="156"/>
    </location>
</feature>
<proteinExistence type="predicted"/>
<evidence type="ECO:0000313" key="3">
    <source>
        <dbReference type="EMBL" id="MBA5686312.1"/>
    </source>
</evidence>
<organism evidence="3 4">
    <name type="scientific">Rugamonas apoptosis</name>
    <dbReference type="NCBI Taxonomy" id="2758570"/>
    <lineage>
        <taxon>Bacteria</taxon>
        <taxon>Pseudomonadati</taxon>
        <taxon>Pseudomonadota</taxon>
        <taxon>Betaproteobacteria</taxon>
        <taxon>Burkholderiales</taxon>
        <taxon>Oxalobacteraceae</taxon>
        <taxon>Telluria group</taxon>
        <taxon>Rugamonas</taxon>
    </lineage>
</organism>
<dbReference type="Pfam" id="PF06527">
    <property type="entry name" value="TniQ"/>
    <property type="match status" value="1"/>
</dbReference>
<protein>
    <submittedName>
        <fullName evidence="3">TniQ family protein</fullName>
    </submittedName>
</protein>
<evidence type="ECO:0000259" key="2">
    <source>
        <dbReference type="Pfam" id="PF15978"/>
    </source>
</evidence>
<dbReference type="Pfam" id="PF15978">
    <property type="entry name" value="TnsD"/>
    <property type="match status" value="1"/>
</dbReference>
<dbReference type="InterPro" id="IPR009492">
    <property type="entry name" value="TniQ"/>
</dbReference>
<accession>A0A7W2IJG9</accession>
<dbReference type="Proteomes" id="UP000573499">
    <property type="component" value="Unassembled WGS sequence"/>
</dbReference>
<dbReference type="InterPro" id="IPR032750">
    <property type="entry name" value="TnsD_C"/>
</dbReference>
<sequence length="546" mass="61851">MISYFPAAFDDELLASVVARYHRNRLVSVVQAENEKLYGQRHQRTSVSMPTNIAGLQANVGAYLQMTSSEMIDKLTFFPYDYAHVSSVVRKNAKKKMLVAATGRGSAVARFVKRPIGMKVCLDCMHTDALTVGTPFWHRAHNVEGVHYCWLHGVELSLAATEYFDDYYKPLEALHLTTSTKPYLSSHSERTRQLLMEFARRANSYLNGEAQKKIAYNIDSLGRAFFTRMYPFAARSKRIDLTAMESHFISFFGEQFFEIMNLQLVPGKKSNWFRTMFGTPEQRSQCETKKHIVMSMFIDEFLLPRGRLAPKAAKVLSANPAGLWLCQNPAADHYGTLVMQKVETSRMVRGRATQVFSCVCGFSFSAFDNERDLQGQPVLTRVRTPGELFIQRCRAMHAMGTPLSVIAADLGVDVRLVKQILAGTFPRVAQNRKGIPAPKSEATLAEIQKYWNKRGRICTPTSSKRVDHENRDLKYAEEVISAAASISQQQPAIRVSRNRIRKKVGISNYILREAKAKYPRTLDALRCTQETTSEFRERASKSDECC</sequence>
<gene>
    <name evidence="3" type="ORF">H3H39_04510</name>
</gene>
<dbReference type="EMBL" id="JACEZU010000002">
    <property type="protein sequence ID" value="MBA5686312.1"/>
    <property type="molecule type" value="Genomic_DNA"/>
</dbReference>